<name>F0ZUM8_DICPU</name>
<reference evidence="2" key="1">
    <citation type="journal article" date="2011" name="Genome Biol.">
        <title>Comparative genomics of the social amoebae Dictyostelium discoideum and Dictyostelium purpureum.</title>
        <authorList>
            <consortium name="US DOE Joint Genome Institute (JGI-PGF)"/>
            <person name="Sucgang R."/>
            <person name="Kuo A."/>
            <person name="Tian X."/>
            <person name="Salerno W."/>
            <person name="Parikh A."/>
            <person name="Feasley C.L."/>
            <person name="Dalin E."/>
            <person name="Tu H."/>
            <person name="Huang E."/>
            <person name="Barry K."/>
            <person name="Lindquist E."/>
            <person name="Shapiro H."/>
            <person name="Bruce D."/>
            <person name="Schmutz J."/>
            <person name="Salamov A."/>
            <person name="Fey P."/>
            <person name="Gaudet P."/>
            <person name="Anjard C."/>
            <person name="Babu M.M."/>
            <person name="Basu S."/>
            <person name="Bushmanova Y."/>
            <person name="van der Wel H."/>
            <person name="Katoh-Kurasawa M."/>
            <person name="Dinh C."/>
            <person name="Coutinho P.M."/>
            <person name="Saito T."/>
            <person name="Elias M."/>
            <person name="Schaap P."/>
            <person name="Kay R.R."/>
            <person name="Henrissat B."/>
            <person name="Eichinger L."/>
            <person name="Rivero F."/>
            <person name="Putnam N.H."/>
            <person name="West C.M."/>
            <person name="Loomis W.F."/>
            <person name="Chisholm R.L."/>
            <person name="Shaulsky G."/>
            <person name="Strassmann J.E."/>
            <person name="Queller D.C."/>
            <person name="Kuspa A."/>
            <person name="Grigoriev I.V."/>
        </authorList>
    </citation>
    <scope>NUCLEOTIDE SEQUENCE [LARGE SCALE GENOMIC DNA]</scope>
    <source>
        <strain evidence="2">QSDP1</strain>
    </source>
</reference>
<dbReference type="GeneID" id="10507305"/>
<proteinExistence type="predicted"/>
<dbReference type="InParanoid" id="F0ZUM8"/>
<organism evidence="1 2">
    <name type="scientific">Dictyostelium purpureum</name>
    <name type="common">Slime mold</name>
    <dbReference type="NCBI Taxonomy" id="5786"/>
    <lineage>
        <taxon>Eukaryota</taxon>
        <taxon>Amoebozoa</taxon>
        <taxon>Evosea</taxon>
        <taxon>Eumycetozoa</taxon>
        <taxon>Dictyostelia</taxon>
        <taxon>Dictyosteliales</taxon>
        <taxon>Dictyosteliaceae</taxon>
        <taxon>Dictyostelium</taxon>
    </lineage>
</organism>
<dbReference type="EMBL" id="GL871197">
    <property type="protein sequence ID" value="EGC32353.1"/>
    <property type="molecule type" value="Genomic_DNA"/>
</dbReference>
<evidence type="ECO:0000313" key="2">
    <source>
        <dbReference type="Proteomes" id="UP000001064"/>
    </source>
</evidence>
<dbReference type="AlphaFoldDB" id="F0ZUM8"/>
<gene>
    <name evidence="1" type="ORF">DICPUDRAFT_155690</name>
</gene>
<dbReference type="RefSeq" id="XP_003291118.1">
    <property type="nucleotide sequence ID" value="XM_003291070.1"/>
</dbReference>
<keyword evidence="2" id="KW-1185">Reference proteome</keyword>
<dbReference type="Proteomes" id="UP000001064">
    <property type="component" value="Unassembled WGS sequence"/>
</dbReference>
<protein>
    <submittedName>
        <fullName evidence="1">Uncharacterized protein</fullName>
    </submittedName>
</protein>
<sequence>MSDPKGSFGNNNLATIKENESKLAINHLNRVTRPLFVKSVSSSTTGRLVYLSRQLTIIPPRTV</sequence>
<evidence type="ECO:0000313" key="1">
    <source>
        <dbReference type="EMBL" id="EGC32353.1"/>
    </source>
</evidence>
<dbReference type="VEuPathDB" id="AmoebaDB:DICPUDRAFT_155690"/>
<dbReference type="KEGG" id="dpp:DICPUDRAFT_155690"/>
<accession>F0ZUM8</accession>